<gene>
    <name evidence="1" type="ORF">KSP39_PZI001246</name>
</gene>
<dbReference type="PANTHER" id="PTHR20938:SF0">
    <property type="entry name" value="INTEGRATOR COMPLEX SUBUNIT 4"/>
    <property type="match status" value="1"/>
</dbReference>
<sequence length="290" mass="31472">MEAHLLERVNLHLENPSVRLTSFGALASAGALLANPKSSDSTRRAVVESLSRLVFLGNADGPFLRCAVKLLGDLAAQHSALAPSILQLLVPLLTGNKVLAVDVLASLSSIDGFLLDYNLLLLLASSPVVSLRSMAVRLLVSSLDGDTPITVVMNSHSMIQVLLGLADDIYPLIRANAVDGLASLCRQTRFGVSLQIAKCLYDCAASLLRNENELVKLSAIRLISSCGEVLERNKADTCYRELMDAIFLQLCVMARDMNMKVRVEAFSSLLKLELLYMGLRMSSMRLIKNS</sequence>
<keyword evidence="2" id="KW-1185">Reference proteome</keyword>
<protein>
    <submittedName>
        <fullName evidence="1">Uncharacterized protein</fullName>
    </submittedName>
</protein>
<dbReference type="Gene3D" id="1.25.10.10">
    <property type="entry name" value="Leucine-rich Repeat Variant"/>
    <property type="match status" value="1"/>
</dbReference>
<comment type="caution">
    <text evidence="1">The sequence shown here is derived from an EMBL/GenBank/DDBJ whole genome shotgun (WGS) entry which is preliminary data.</text>
</comment>
<dbReference type="Proteomes" id="UP001418222">
    <property type="component" value="Unassembled WGS sequence"/>
</dbReference>
<evidence type="ECO:0000313" key="2">
    <source>
        <dbReference type="Proteomes" id="UP001418222"/>
    </source>
</evidence>
<dbReference type="InterPro" id="IPR011989">
    <property type="entry name" value="ARM-like"/>
</dbReference>
<dbReference type="SUPFAM" id="SSF48371">
    <property type="entry name" value="ARM repeat"/>
    <property type="match status" value="1"/>
</dbReference>
<dbReference type="PANTHER" id="PTHR20938">
    <property type="entry name" value="INTEGRATOR COMPLEX SUBUNIT 4"/>
    <property type="match status" value="1"/>
</dbReference>
<dbReference type="InterPro" id="IPR016024">
    <property type="entry name" value="ARM-type_fold"/>
</dbReference>
<accession>A0AAP0C2E5</accession>
<dbReference type="GO" id="GO:0005768">
    <property type="term" value="C:endosome"/>
    <property type="evidence" value="ECO:0007669"/>
    <property type="project" value="TreeGrafter"/>
</dbReference>
<proteinExistence type="predicted"/>
<evidence type="ECO:0000313" key="1">
    <source>
        <dbReference type="EMBL" id="KAK8957848.1"/>
    </source>
</evidence>
<dbReference type="GO" id="GO:0010496">
    <property type="term" value="P:intercellular transport"/>
    <property type="evidence" value="ECO:0007669"/>
    <property type="project" value="TreeGrafter"/>
</dbReference>
<dbReference type="AlphaFoldDB" id="A0AAP0C2E5"/>
<reference evidence="1 2" key="1">
    <citation type="journal article" date="2022" name="Nat. Plants">
        <title>Genomes of leafy and leafless Platanthera orchids illuminate the evolution of mycoheterotrophy.</title>
        <authorList>
            <person name="Li M.H."/>
            <person name="Liu K.W."/>
            <person name="Li Z."/>
            <person name="Lu H.C."/>
            <person name="Ye Q.L."/>
            <person name="Zhang D."/>
            <person name="Wang J.Y."/>
            <person name="Li Y.F."/>
            <person name="Zhong Z.M."/>
            <person name="Liu X."/>
            <person name="Yu X."/>
            <person name="Liu D.K."/>
            <person name="Tu X.D."/>
            <person name="Liu B."/>
            <person name="Hao Y."/>
            <person name="Liao X.Y."/>
            <person name="Jiang Y.T."/>
            <person name="Sun W.H."/>
            <person name="Chen J."/>
            <person name="Chen Y.Q."/>
            <person name="Ai Y."/>
            <person name="Zhai J.W."/>
            <person name="Wu S.S."/>
            <person name="Zhou Z."/>
            <person name="Hsiao Y.Y."/>
            <person name="Wu W.L."/>
            <person name="Chen Y.Y."/>
            <person name="Lin Y.F."/>
            <person name="Hsu J.L."/>
            <person name="Li C.Y."/>
            <person name="Wang Z.W."/>
            <person name="Zhao X."/>
            <person name="Zhong W.Y."/>
            <person name="Ma X.K."/>
            <person name="Ma L."/>
            <person name="Huang J."/>
            <person name="Chen G.Z."/>
            <person name="Huang M.Z."/>
            <person name="Huang L."/>
            <person name="Peng D.H."/>
            <person name="Luo Y.B."/>
            <person name="Zou S.Q."/>
            <person name="Chen S.P."/>
            <person name="Lan S."/>
            <person name="Tsai W.C."/>
            <person name="Van de Peer Y."/>
            <person name="Liu Z.J."/>
        </authorList>
    </citation>
    <scope>NUCLEOTIDE SEQUENCE [LARGE SCALE GENOMIC DNA]</scope>
    <source>
        <strain evidence="1">Lor287</strain>
    </source>
</reference>
<dbReference type="EMBL" id="JBBWWQ010000001">
    <property type="protein sequence ID" value="KAK8957848.1"/>
    <property type="molecule type" value="Genomic_DNA"/>
</dbReference>
<name>A0AAP0C2E5_9ASPA</name>
<organism evidence="1 2">
    <name type="scientific">Platanthera zijinensis</name>
    <dbReference type="NCBI Taxonomy" id="2320716"/>
    <lineage>
        <taxon>Eukaryota</taxon>
        <taxon>Viridiplantae</taxon>
        <taxon>Streptophyta</taxon>
        <taxon>Embryophyta</taxon>
        <taxon>Tracheophyta</taxon>
        <taxon>Spermatophyta</taxon>
        <taxon>Magnoliopsida</taxon>
        <taxon>Liliopsida</taxon>
        <taxon>Asparagales</taxon>
        <taxon>Orchidaceae</taxon>
        <taxon>Orchidoideae</taxon>
        <taxon>Orchideae</taxon>
        <taxon>Orchidinae</taxon>
        <taxon>Platanthera</taxon>
    </lineage>
</organism>